<organism evidence="1 2">
    <name type="scientific">Cyclotella atomus</name>
    <dbReference type="NCBI Taxonomy" id="382360"/>
    <lineage>
        <taxon>Eukaryota</taxon>
        <taxon>Sar</taxon>
        <taxon>Stramenopiles</taxon>
        <taxon>Ochrophyta</taxon>
        <taxon>Bacillariophyta</taxon>
        <taxon>Coscinodiscophyceae</taxon>
        <taxon>Thalassiosirophycidae</taxon>
        <taxon>Stephanodiscales</taxon>
        <taxon>Stephanodiscaceae</taxon>
        <taxon>Cyclotella</taxon>
    </lineage>
</organism>
<name>A0ABD3N932_9STRA</name>
<comment type="caution">
    <text evidence="1">The sequence shown here is derived from an EMBL/GenBank/DDBJ whole genome shotgun (WGS) entry which is preliminary data.</text>
</comment>
<evidence type="ECO:0000313" key="1">
    <source>
        <dbReference type="EMBL" id="KAL3772516.1"/>
    </source>
</evidence>
<dbReference type="EMBL" id="JALLPJ020001265">
    <property type="protein sequence ID" value="KAL3772516.1"/>
    <property type="molecule type" value="Genomic_DNA"/>
</dbReference>
<proteinExistence type="predicted"/>
<reference evidence="1 2" key="1">
    <citation type="submission" date="2024-10" db="EMBL/GenBank/DDBJ databases">
        <title>Updated reference genomes for cyclostephanoid diatoms.</title>
        <authorList>
            <person name="Roberts W.R."/>
            <person name="Alverson A.J."/>
        </authorList>
    </citation>
    <scope>NUCLEOTIDE SEQUENCE [LARGE SCALE GENOMIC DNA]</scope>
    <source>
        <strain evidence="1 2">AJA010-31</strain>
    </source>
</reference>
<keyword evidence="2" id="KW-1185">Reference proteome</keyword>
<sequence>MRGVMDERVTRGDIERKAGNYSRAYKHFLIAARAGYQESSKDVREGFEAGCVTKDEYAHALMEFQRRRDEAMSDDRERAAVILCNEITPAKY</sequence>
<evidence type="ECO:0000313" key="2">
    <source>
        <dbReference type="Proteomes" id="UP001530400"/>
    </source>
</evidence>
<dbReference type="Proteomes" id="UP001530400">
    <property type="component" value="Unassembled WGS sequence"/>
</dbReference>
<accession>A0ABD3N932</accession>
<protein>
    <submittedName>
        <fullName evidence="1">Uncharacterized protein</fullName>
    </submittedName>
</protein>
<gene>
    <name evidence="1" type="ORF">ACHAWO_002518</name>
</gene>
<dbReference type="AlphaFoldDB" id="A0ABD3N932"/>